<dbReference type="InterPro" id="IPR051485">
    <property type="entry name" value="SR-CTD_assoc_factor"/>
</dbReference>
<dbReference type="PANTHER" id="PTHR23140:SF0">
    <property type="entry name" value="U2 SNRNP-ASSOCIATED SURP MOTIF-CONTAINING PROTEIN"/>
    <property type="match status" value="1"/>
</dbReference>
<reference evidence="3" key="1">
    <citation type="journal article" date="2023" name="Mol. Biol. Evol.">
        <title>Third-Generation Sequencing Reveals the Adaptive Role of the Epigenome in Three Deep-Sea Polychaetes.</title>
        <authorList>
            <person name="Perez M."/>
            <person name="Aroh O."/>
            <person name="Sun Y."/>
            <person name="Lan Y."/>
            <person name="Juniper S.K."/>
            <person name="Young C.R."/>
            <person name="Angers B."/>
            <person name="Qian P.Y."/>
        </authorList>
    </citation>
    <scope>NUCLEOTIDE SEQUENCE</scope>
    <source>
        <strain evidence="3">R07B-5</strain>
    </source>
</reference>
<keyword evidence="4" id="KW-1185">Reference proteome</keyword>
<dbReference type="Proteomes" id="UP001209878">
    <property type="component" value="Unassembled WGS sequence"/>
</dbReference>
<dbReference type="InterPro" id="IPR047488">
    <property type="entry name" value="SR140_cwf21"/>
</dbReference>
<protein>
    <recommendedName>
        <fullName evidence="2">CWF21 domain-containing protein</fullName>
    </recommendedName>
</protein>
<evidence type="ECO:0000259" key="2">
    <source>
        <dbReference type="SMART" id="SM01115"/>
    </source>
</evidence>
<comment type="caution">
    <text evidence="3">The sequence shown here is derived from an EMBL/GenBank/DDBJ whole genome shotgun (WGS) entry which is preliminary data.</text>
</comment>
<evidence type="ECO:0000313" key="3">
    <source>
        <dbReference type="EMBL" id="KAK2138633.1"/>
    </source>
</evidence>
<evidence type="ECO:0000313" key="4">
    <source>
        <dbReference type="Proteomes" id="UP001209878"/>
    </source>
</evidence>
<evidence type="ECO:0000256" key="1">
    <source>
        <dbReference type="SAM" id="MobiDB-lite"/>
    </source>
</evidence>
<dbReference type="EMBL" id="JAODUO010007386">
    <property type="protein sequence ID" value="KAK2138633.1"/>
    <property type="molecule type" value="Genomic_DNA"/>
</dbReference>
<dbReference type="AlphaFoldDB" id="A0AAD9IQD3"/>
<name>A0AAD9IQD3_RIDPI</name>
<dbReference type="GO" id="GO:0003723">
    <property type="term" value="F:RNA binding"/>
    <property type="evidence" value="ECO:0007669"/>
    <property type="project" value="InterPro"/>
</dbReference>
<dbReference type="GO" id="GO:0005634">
    <property type="term" value="C:nucleus"/>
    <property type="evidence" value="ECO:0007669"/>
    <property type="project" value="TreeGrafter"/>
</dbReference>
<dbReference type="CDD" id="cd21370">
    <property type="entry name" value="cwf21_SR140"/>
    <property type="match status" value="1"/>
</dbReference>
<organism evidence="3 4">
    <name type="scientific">Ridgeia piscesae</name>
    <name type="common">Tubeworm</name>
    <dbReference type="NCBI Taxonomy" id="27915"/>
    <lineage>
        <taxon>Eukaryota</taxon>
        <taxon>Metazoa</taxon>
        <taxon>Spiralia</taxon>
        <taxon>Lophotrochozoa</taxon>
        <taxon>Annelida</taxon>
        <taxon>Polychaeta</taxon>
        <taxon>Sedentaria</taxon>
        <taxon>Canalipalpata</taxon>
        <taxon>Sabellida</taxon>
        <taxon>Siboglinidae</taxon>
        <taxon>Ridgeia</taxon>
    </lineage>
</organism>
<feature type="region of interest" description="Disordered" evidence="1">
    <location>
        <begin position="23"/>
        <end position="109"/>
    </location>
</feature>
<dbReference type="InterPro" id="IPR013170">
    <property type="entry name" value="mRNA_splic_Cwf21_dom"/>
</dbReference>
<dbReference type="PANTHER" id="PTHR23140">
    <property type="entry name" value="RNA PROCESSING PROTEIN LD23810P"/>
    <property type="match status" value="1"/>
</dbReference>
<dbReference type="SMART" id="SM01115">
    <property type="entry name" value="cwf21"/>
    <property type="match status" value="1"/>
</dbReference>
<feature type="domain" description="CWF21" evidence="2">
    <location>
        <begin position="113"/>
        <end position="164"/>
    </location>
</feature>
<dbReference type="Gene3D" id="6.10.140.420">
    <property type="match status" value="1"/>
</dbReference>
<dbReference type="Pfam" id="PF08312">
    <property type="entry name" value="cwf21"/>
    <property type="match status" value="1"/>
</dbReference>
<gene>
    <name evidence="3" type="ORF">NP493_7395g00002</name>
</gene>
<proteinExistence type="predicted"/>
<accession>A0AAD9IQD3</accession>
<sequence>MDVVVVAVNKPEVEPCVVELTNSSKRKAGFKVAPSKWETVDQSELEAQAMTTSKWDILEQPESKDADEGEDEDLDGRPMDDDTGTVESREDSPARSVSVGDNSPASLRQRLEMTEERRAKLREIEVKVMKYQDELEAGKRSRKPNITVQQQVEHYRRKLLYKVPHLSIHFVHS</sequence>